<evidence type="ECO:0000313" key="1">
    <source>
        <dbReference type="EMBL" id="EQD48342.1"/>
    </source>
</evidence>
<feature type="non-terminal residue" evidence="1">
    <location>
        <position position="192"/>
    </location>
</feature>
<reference evidence="1" key="2">
    <citation type="journal article" date="2014" name="ISME J.">
        <title>Microbial stratification in low pH oxic and suboxic macroscopic growths along an acid mine drainage.</title>
        <authorList>
            <person name="Mendez-Garcia C."/>
            <person name="Mesa V."/>
            <person name="Sprenger R.R."/>
            <person name="Richter M."/>
            <person name="Diez M.S."/>
            <person name="Solano J."/>
            <person name="Bargiela R."/>
            <person name="Golyshina O.V."/>
            <person name="Manteca A."/>
            <person name="Ramos J.L."/>
            <person name="Gallego J.R."/>
            <person name="Llorente I."/>
            <person name="Martins Dos Santos V.A."/>
            <person name="Jensen O.N."/>
            <person name="Pelaez A.I."/>
            <person name="Sanchez J."/>
            <person name="Ferrer M."/>
        </authorList>
    </citation>
    <scope>NUCLEOTIDE SEQUENCE</scope>
</reference>
<organism evidence="1">
    <name type="scientific">mine drainage metagenome</name>
    <dbReference type="NCBI Taxonomy" id="410659"/>
    <lineage>
        <taxon>unclassified sequences</taxon>
        <taxon>metagenomes</taxon>
        <taxon>ecological metagenomes</taxon>
    </lineage>
</organism>
<dbReference type="EMBL" id="AUZZ01005760">
    <property type="protein sequence ID" value="EQD48342.1"/>
    <property type="molecule type" value="Genomic_DNA"/>
</dbReference>
<gene>
    <name evidence="1" type="ORF">B2A_08007</name>
</gene>
<reference evidence="1" key="1">
    <citation type="submission" date="2013-08" db="EMBL/GenBank/DDBJ databases">
        <authorList>
            <person name="Mendez C."/>
            <person name="Richter M."/>
            <person name="Ferrer M."/>
            <person name="Sanchez J."/>
        </authorList>
    </citation>
    <scope>NUCLEOTIDE SEQUENCE</scope>
</reference>
<accession>T0ZUQ6</accession>
<protein>
    <submittedName>
        <fullName evidence="1">Uncharacterized protein</fullName>
    </submittedName>
</protein>
<sequence length="192" mass="21621">MMTQTHEAPNIYSDAVDSLTPYKPRRLTRAELKRKDVYAFKSPKLGRVVWVVGVLQFATALKLEFDTEVTAYAERPRTLKVADDKTIEVAYWTRHTNGEEHLWLLVPSAGTESASAARTRHRDVELAMDAAQTMQVSMKLLPEADLVVSAPSIRTWLALLPFVQTADVMDNATVIKARVKEHFEFVEASTFA</sequence>
<proteinExistence type="predicted"/>
<comment type="caution">
    <text evidence="1">The sequence shown here is derived from an EMBL/GenBank/DDBJ whole genome shotgun (WGS) entry which is preliminary data.</text>
</comment>
<dbReference type="AlphaFoldDB" id="T0ZUQ6"/>
<name>T0ZUQ6_9ZZZZ</name>